<dbReference type="GO" id="GO:0008483">
    <property type="term" value="F:transaminase activity"/>
    <property type="evidence" value="ECO:0007669"/>
    <property type="project" value="UniProtKB-KW"/>
</dbReference>
<comment type="cofactor">
    <cofactor evidence="1 3">
        <name>pyridoxal 5'-phosphate</name>
        <dbReference type="ChEBI" id="CHEBI:597326"/>
    </cofactor>
</comment>
<dbReference type="InterPro" id="IPR015422">
    <property type="entry name" value="PyrdxlP-dep_Trfase_small"/>
</dbReference>
<reference evidence="5 6" key="1">
    <citation type="submission" date="2020-04" db="EMBL/GenBank/DDBJ databases">
        <authorList>
            <person name="Yoon J."/>
        </authorList>
    </citation>
    <scope>NUCLEOTIDE SEQUENCE [LARGE SCALE GENOMIC DNA]</scope>
    <source>
        <strain evidence="5 6">KMU-166</strain>
    </source>
</reference>
<comment type="similarity">
    <text evidence="3">Belongs to the class-I pyridoxal-phosphate-dependent aminotransferase family.</text>
</comment>
<keyword evidence="2" id="KW-0663">Pyridoxal phosphate</keyword>
<keyword evidence="3" id="KW-0808">Transferase</keyword>
<dbReference type="PROSITE" id="PS00105">
    <property type="entry name" value="AA_TRANSFER_CLASS_1"/>
    <property type="match status" value="1"/>
</dbReference>
<proteinExistence type="inferred from homology"/>
<dbReference type="SUPFAM" id="SSF53383">
    <property type="entry name" value="PLP-dependent transferases"/>
    <property type="match status" value="1"/>
</dbReference>
<dbReference type="Gene3D" id="3.40.640.10">
    <property type="entry name" value="Type I PLP-dependent aspartate aminotransferase-like (Major domain)"/>
    <property type="match status" value="1"/>
</dbReference>
<evidence type="ECO:0000256" key="3">
    <source>
        <dbReference type="RuleBase" id="RU000481"/>
    </source>
</evidence>
<protein>
    <recommendedName>
        <fullName evidence="3">Aminotransferase</fullName>
        <ecNumber evidence="3">2.6.1.-</ecNumber>
    </recommendedName>
</protein>
<name>A0ABX1GF66_9GAMM</name>
<dbReference type="PANTHER" id="PTHR42885">
    <property type="entry name" value="HISTIDINOL-PHOSPHATE AMINOTRANSFERASE-RELATED"/>
    <property type="match status" value="1"/>
</dbReference>
<dbReference type="EC" id="2.6.1.-" evidence="3"/>
<keyword evidence="3 5" id="KW-0032">Aminotransferase</keyword>
<accession>A0ABX1GF66</accession>
<feature type="domain" description="Aminotransferase class I/classII large" evidence="4">
    <location>
        <begin position="44"/>
        <end position="237"/>
    </location>
</feature>
<organism evidence="5 6">
    <name type="scientific">Spongiibacter thalassae</name>
    <dbReference type="NCBI Taxonomy" id="2721624"/>
    <lineage>
        <taxon>Bacteria</taxon>
        <taxon>Pseudomonadati</taxon>
        <taxon>Pseudomonadota</taxon>
        <taxon>Gammaproteobacteria</taxon>
        <taxon>Cellvibrionales</taxon>
        <taxon>Spongiibacteraceae</taxon>
        <taxon>Spongiibacter</taxon>
    </lineage>
</organism>
<comment type="caution">
    <text evidence="5">The sequence shown here is derived from an EMBL/GenBank/DDBJ whole genome shotgun (WGS) entry which is preliminary data.</text>
</comment>
<dbReference type="CDD" id="cd00609">
    <property type="entry name" value="AAT_like"/>
    <property type="match status" value="1"/>
</dbReference>
<dbReference type="InterPro" id="IPR004838">
    <property type="entry name" value="NHTrfase_class1_PyrdxlP-BS"/>
</dbReference>
<dbReference type="Gene3D" id="3.90.1150.10">
    <property type="entry name" value="Aspartate Aminotransferase, domain 1"/>
    <property type="match status" value="1"/>
</dbReference>
<dbReference type="InterPro" id="IPR015424">
    <property type="entry name" value="PyrdxlP-dep_Trfase"/>
</dbReference>
<sequence length="338" mass="38091">MMQPPRHGGNPLEGRGVSLNVATGINPWPWPMPEVPSRCFTELPYDNSRLRQTAADYYRVDIDNIALCAGSQAIIQLLPRLLDQASVLVPRVAYEEHAYRWSRAGHTLNYFRDYREDKVLEDIHRHKVKHLVLVSPNNPDGTIVDINVLRRWLRALPADGCLILDQAFADGTPDSDARELLDEGNILILRSVGKFWGLPGLRLGAVLANSSWIDRLESELGPWPICGAAQYLGERLYADRGWQLAMQQRLVLAAEAQSTLLEEYFHGRYTSIHRQLLFTTFRLALPEALGYQQAAFSAGIHTRVYHCGSEGYMRWGLAADQKDLAQRLNKMFACLGAA</sequence>
<dbReference type="RefSeq" id="WP_168450383.1">
    <property type="nucleotide sequence ID" value="NZ_JAAWWK010000003.1"/>
</dbReference>
<evidence type="ECO:0000256" key="1">
    <source>
        <dbReference type="ARBA" id="ARBA00001933"/>
    </source>
</evidence>
<dbReference type="PANTHER" id="PTHR42885:SF1">
    <property type="entry name" value="THREONINE-PHOSPHATE DECARBOXYLASE"/>
    <property type="match status" value="1"/>
</dbReference>
<evidence type="ECO:0000259" key="4">
    <source>
        <dbReference type="Pfam" id="PF00155"/>
    </source>
</evidence>
<dbReference type="Proteomes" id="UP000765845">
    <property type="component" value="Unassembled WGS sequence"/>
</dbReference>
<keyword evidence="6" id="KW-1185">Reference proteome</keyword>
<dbReference type="EMBL" id="JAAWWK010000003">
    <property type="protein sequence ID" value="NKI17845.1"/>
    <property type="molecule type" value="Genomic_DNA"/>
</dbReference>
<evidence type="ECO:0000313" key="5">
    <source>
        <dbReference type="EMBL" id="NKI17845.1"/>
    </source>
</evidence>
<gene>
    <name evidence="5" type="ORF">HCU74_10460</name>
</gene>
<dbReference type="InterPro" id="IPR004839">
    <property type="entry name" value="Aminotransferase_I/II_large"/>
</dbReference>
<dbReference type="Pfam" id="PF00155">
    <property type="entry name" value="Aminotran_1_2"/>
    <property type="match status" value="1"/>
</dbReference>
<dbReference type="InterPro" id="IPR015421">
    <property type="entry name" value="PyrdxlP-dep_Trfase_major"/>
</dbReference>
<evidence type="ECO:0000313" key="6">
    <source>
        <dbReference type="Proteomes" id="UP000765845"/>
    </source>
</evidence>
<evidence type="ECO:0000256" key="2">
    <source>
        <dbReference type="ARBA" id="ARBA00022898"/>
    </source>
</evidence>